<evidence type="ECO:0000313" key="3">
    <source>
        <dbReference type="Proteomes" id="UP001139344"/>
    </source>
</evidence>
<keyword evidence="3" id="KW-1185">Reference proteome</keyword>
<keyword evidence="1" id="KW-0732">Signal</keyword>
<name>A0A9X1UTM9_9FLAO</name>
<dbReference type="AlphaFoldDB" id="A0A9X1UTM9"/>
<feature type="signal peptide" evidence="1">
    <location>
        <begin position="1"/>
        <end position="26"/>
    </location>
</feature>
<gene>
    <name evidence="2" type="ORF">LU635_00390</name>
</gene>
<dbReference type="PROSITE" id="PS51257">
    <property type="entry name" value="PROKAR_LIPOPROTEIN"/>
    <property type="match status" value="1"/>
</dbReference>
<protein>
    <submittedName>
        <fullName evidence="2">Uncharacterized protein</fullName>
    </submittedName>
</protein>
<feature type="chain" id="PRO_5040818022" evidence="1">
    <location>
        <begin position="27"/>
        <end position="533"/>
    </location>
</feature>
<dbReference type="EMBL" id="JAJSON010000003">
    <property type="protein sequence ID" value="MCG9970077.1"/>
    <property type="molecule type" value="Genomic_DNA"/>
</dbReference>
<sequence length="533" mass="57920">MKIINRYIAFVAVLAMLFTSCSKEEATTSPVDDPSVQSVDLTFGAMLNDLSNRAMVQSQNKSHFDQVPDCSDAEPAIARIGFSYGGNSYETDVAILSDESGYFTDYSEDLKIPVPNNGSVEVTLDSFMVYDGDPDGDGTLIWIAPIESEEGQFDGYVDTALPFSFDVEDGTKPYIDVEVLCFDRRMVNEYGYVFFDILPDVIYPFCLFVNYCDENGRHYVADYSVDLYFGTDDTGIQLYDHTEESAMAMTGDYGNGAFYADPLCLVVPGPPANLPDNEPYLYLVIYPEDWDGTGDIDNTPTEGISITWEMVSGYLNDDGTTNEYHHVWIGECEGAIGSGDGGGNGGSECNPSDPEADCDNDGILNECDTSNVNWASFDCDSDGIQNGQENEGCVEDPDPNCGEATQPVACELSIGEPTENCVRAVSPGDQTEDYANNGEFLIINMDGPVPLIEDTGVAYGPDAADLSITLSNGDVTFGFDTGGIIEDFLIEISDSEGGDVECTNSGLDSNDEYTFTGSYSYPIYIRVRANICE</sequence>
<evidence type="ECO:0000256" key="1">
    <source>
        <dbReference type="SAM" id="SignalP"/>
    </source>
</evidence>
<comment type="caution">
    <text evidence="2">The sequence shown here is derived from an EMBL/GenBank/DDBJ whole genome shotgun (WGS) entry which is preliminary data.</text>
</comment>
<organism evidence="2 3">
    <name type="scientific">Christiangramia crocea</name>
    <dbReference type="NCBI Taxonomy" id="2904124"/>
    <lineage>
        <taxon>Bacteria</taxon>
        <taxon>Pseudomonadati</taxon>
        <taxon>Bacteroidota</taxon>
        <taxon>Flavobacteriia</taxon>
        <taxon>Flavobacteriales</taxon>
        <taxon>Flavobacteriaceae</taxon>
        <taxon>Christiangramia</taxon>
    </lineage>
</organism>
<proteinExistence type="predicted"/>
<reference evidence="2" key="1">
    <citation type="submission" date="2021-12" db="EMBL/GenBank/DDBJ databases">
        <title>Description of Gramella crocea sp. nov., a new bacterium isolated from activated sludge.</title>
        <authorList>
            <person name="Zhang X."/>
        </authorList>
    </citation>
    <scope>NUCLEOTIDE SEQUENCE</scope>
    <source>
        <strain evidence="2">YB25</strain>
    </source>
</reference>
<evidence type="ECO:0000313" key="2">
    <source>
        <dbReference type="EMBL" id="MCG9970077.1"/>
    </source>
</evidence>
<dbReference type="RefSeq" id="WP_240095211.1">
    <property type="nucleotide sequence ID" value="NZ_JAJSON010000003.1"/>
</dbReference>
<dbReference type="Proteomes" id="UP001139344">
    <property type="component" value="Unassembled WGS sequence"/>
</dbReference>
<accession>A0A9X1UTM9</accession>